<gene>
    <name evidence="3" type="ORF">PACLA_8A048016</name>
</gene>
<evidence type="ECO:0000313" key="4">
    <source>
        <dbReference type="Proteomes" id="UP001152795"/>
    </source>
</evidence>
<evidence type="ECO:0000313" key="3">
    <source>
        <dbReference type="EMBL" id="CAB4006845.1"/>
    </source>
</evidence>
<evidence type="ECO:0000259" key="2">
    <source>
        <dbReference type="Pfam" id="PF25597"/>
    </source>
</evidence>
<dbReference type="OrthoDB" id="413361at2759"/>
<name>A0A6S7HLI6_PARCT</name>
<feature type="region of interest" description="Disordered" evidence="1">
    <location>
        <begin position="79"/>
        <end position="98"/>
    </location>
</feature>
<dbReference type="InterPro" id="IPR057670">
    <property type="entry name" value="SH3_retrovirus"/>
</dbReference>
<comment type="caution">
    <text evidence="3">The sequence shown here is derived from an EMBL/GenBank/DDBJ whole genome shotgun (WGS) entry which is preliminary data.</text>
</comment>
<sequence length="210" mass="24047">MHVFGAVCYAYVQGSKKLQPRSKEGIFVGYDMYKNSPAYLVYYPESMKVERVRCVKFFDSTEFDNENRQIDEEVDSLPRNTSYGEQQAGTDENIEPAIPPVEGEVRYPTRPHNKPAYLSEYVVESITDSSANVAIDYCYRMNDIPACYSQAVNSTDSARWKKAMDEEFDSPVSNETFTLTMVRPNREIVGGKWVYMIKSGPNAEEIYKAR</sequence>
<organism evidence="3 4">
    <name type="scientific">Paramuricea clavata</name>
    <name type="common">Red gorgonian</name>
    <name type="synonym">Violescent sea-whip</name>
    <dbReference type="NCBI Taxonomy" id="317549"/>
    <lineage>
        <taxon>Eukaryota</taxon>
        <taxon>Metazoa</taxon>
        <taxon>Cnidaria</taxon>
        <taxon>Anthozoa</taxon>
        <taxon>Octocorallia</taxon>
        <taxon>Malacalcyonacea</taxon>
        <taxon>Plexauridae</taxon>
        <taxon>Paramuricea</taxon>
    </lineage>
</organism>
<feature type="domain" description="Retroviral polymerase SH3-like" evidence="2">
    <location>
        <begin position="7"/>
        <end position="67"/>
    </location>
</feature>
<reference evidence="3" key="1">
    <citation type="submission" date="2020-04" db="EMBL/GenBank/DDBJ databases">
        <authorList>
            <person name="Alioto T."/>
            <person name="Alioto T."/>
            <person name="Gomez Garrido J."/>
        </authorList>
    </citation>
    <scope>NUCLEOTIDE SEQUENCE</scope>
    <source>
        <strain evidence="3">A484AB</strain>
    </source>
</reference>
<proteinExistence type="predicted"/>
<protein>
    <recommendedName>
        <fullName evidence="2">Retroviral polymerase SH3-like domain-containing protein</fullName>
    </recommendedName>
</protein>
<keyword evidence="4" id="KW-1185">Reference proteome</keyword>
<evidence type="ECO:0000256" key="1">
    <source>
        <dbReference type="SAM" id="MobiDB-lite"/>
    </source>
</evidence>
<accession>A0A6S7HLI6</accession>
<feature type="compositionally biased region" description="Polar residues" evidence="1">
    <location>
        <begin position="79"/>
        <end position="90"/>
    </location>
</feature>
<dbReference type="Proteomes" id="UP001152795">
    <property type="component" value="Unassembled WGS sequence"/>
</dbReference>
<dbReference type="Pfam" id="PF25597">
    <property type="entry name" value="SH3_retrovirus"/>
    <property type="match status" value="1"/>
</dbReference>
<dbReference type="AlphaFoldDB" id="A0A6S7HLI6"/>
<dbReference type="EMBL" id="CACRXK020005622">
    <property type="protein sequence ID" value="CAB4006845.1"/>
    <property type="molecule type" value="Genomic_DNA"/>
</dbReference>